<evidence type="ECO:0000313" key="1">
    <source>
        <dbReference type="EMBL" id="GAA4689717.1"/>
    </source>
</evidence>
<gene>
    <name evidence="1" type="ORF">GCM10023226_29480</name>
</gene>
<sequence length="145" mass="15145">MLERDVDLAQATVGAVTAFVWTALPDYVEGRWALRGAKLALGAGSTGAMVALERERRGTTVAGDGSPRGAAPEPVRGGPLLMAAGMTTSVSSLLATPRVSRAIVRRLRERGVRRPHTALGAGIAALSLAMEAPRILAAARERRHA</sequence>
<name>A0ABP8WIN1_9ACTN</name>
<keyword evidence="2" id="KW-1185">Reference proteome</keyword>
<organism evidence="1 2">
    <name type="scientific">Nocardioides nanhaiensis</name>
    <dbReference type="NCBI Taxonomy" id="1476871"/>
    <lineage>
        <taxon>Bacteria</taxon>
        <taxon>Bacillati</taxon>
        <taxon>Actinomycetota</taxon>
        <taxon>Actinomycetes</taxon>
        <taxon>Propionibacteriales</taxon>
        <taxon>Nocardioidaceae</taxon>
        <taxon>Nocardioides</taxon>
    </lineage>
</organism>
<protein>
    <submittedName>
        <fullName evidence="1">Uncharacterized protein</fullName>
    </submittedName>
</protein>
<reference evidence="2" key="1">
    <citation type="journal article" date="2019" name="Int. J. Syst. Evol. Microbiol.">
        <title>The Global Catalogue of Microorganisms (GCM) 10K type strain sequencing project: providing services to taxonomists for standard genome sequencing and annotation.</title>
        <authorList>
            <consortium name="The Broad Institute Genomics Platform"/>
            <consortium name="The Broad Institute Genome Sequencing Center for Infectious Disease"/>
            <person name="Wu L."/>
            <person name="Ma J."/>
        </authorList>
    </citation>
    <scope>NUCLEOTIDE SEQUENCE [LARGE SCALE GENOMIC DNA]</scope>
    <source>
        <strain evidence="2">JCM 18127</strain>
    </source>
</reference>
<accession>A0ABP8WIN1</accession>
<dbReference type="EMBL" id="BAABIM010000003">
    <property type="protein sequence ID" value="GAA4689717.1"/>
    <property type="molecule type" value="Genomic_DNA"/>
</dbReference>
<comment type="caution">
    <text evidence="1">The sequence shown here is derived from an EMBL/GenBank/DDBJ whole genome shotgun (WGS) entry which is preliminary data.</text>
</comment>
<dbReference type="RefSeq" id="WP_345267184.1">
    <property type="nucleotide sequence ID" value="NZ_BAABIM010000003.1"/>
</dbReference>
<dbReference type="Proteomes" id="UP001500621">
    <property type="component" value="Unassembled WGS sequence"/>
</dbReference>
<evidence type="ECO:0000313" key="2">
    <source>
        <dbReference type="Proteomes" id="UP001500621"/>
    </source>
</evidence>
<proteinExistence type="predicted"/>